<name>A0ABR2HAD0_9EUKA</name>
<feature type="compositionally biased region" description="Low complexity" evidence="1">
    <location>
        <begin position="791"/>
        <end position="809"/>
    </location>
</feature>
<feature type="compositionally biased region" description="Polar residues" evidence="1">
    <location>
        <begin position="1524"/>
        <end position="1548"/>
    </location>
</feature>
<feature type="compositionally biased region" description="Basic residues" evidence="1">
    <location>
        <begin position="1844"/>
        <end position="1860"/>
    </location>
</feature>
<feature type="compositionally biased region" description="Basic and acidic residues" evidence="1">
    <location>
        <begin position="651"/>
        <end position="661"/>
    </location>
</feature>
<feature type="compositionally biased region" description="Polar residues" evidence="1">
    <location>
        <begin position="1309"/>
        <end position="1331"/>
    </location>
</feature>
<evidence type="ECO:0000313" key="2">
    <source>
        <dbReference type="EMBL" id="KAK8842826.1"/>
    </source>
</evidence>
<evidence type="ECO:0000256" key="1">
    <source>
        <dbReference type="SAM" id="MobiDB-lite"/>
    </source>
</evidence>
<comment type="caution">
    <text evidence="2">The sequence shown here is derived from an EMBL/GenBank/DDBJ whole genome shotgun (WGS) entry which is preliminary data.</text>
</comment>
<feature type="compositionally biased region" description="Basic and acidic residues" evidence="1">
    <location>
        <begin position="2206"/>
        <end position="2221"/>
    </location>
</feature>
<feature type="compositionally biased region" description="Polar residues" evidence="1">
    <location>
        <begin position="2677"/>
        <end position="2694"/>
    </location>
</feature>
<protein>
    <submittedName>
        <fullName evidence="2">Uncharacterized protein</fullName>
    </submittedName>
</protein>
<feature type="region of interest" description="Disordered" evidence="1">
    <location>
        <begin position="711"/>
        <end position="887"/>
    </location>
</feature>
<keyword evidence="3" id="KW-1185">Reference proteome</keyword>
<feature type="compositionally biased region" description="Polar residues" evidence="1">
    <location>
        <begin position="2708"/>
        <end position="2718"/>
    </location>
</feature>
<accession>A0ABR2HAD0</accession>
<feature type="compositionally biased region" description="Low complexity" evidence="1">
    <location>
        <begin position="854"/>
        <end position="870"/>
    </location>
</feature>
<reference evidence="2 3" key="1">
    <citation type="submission" date="2024-04" db="EMBL/GenBank/DDBJ databases">
        <title>Tritrichomonas musculus Genome.</title>
        <authorList>
            <person name="Alves-Ferreira E."/>
            <person name="Grigg M."/>
            <person name="Lorenzi H."/>
            <person name="Galac M."/>
        </authorList>
    </citation>
    <scope>NUCLEOTIDE SEQUENCE [LARGE SCALE GENOMIC DNA]</scope>
    <source>
        <strain evidence="2 3">EAF2021</strain>
    </source>
</reference>
<feature type="compositionally biased region" description="Polar residues" evidence="1">
    <location>
        <begin position="733"/>
        <end position="743"/>
    </location>
</feature>
<feature type="region of interest" description="Disordered" evidence="1">
    <location>
        <begin position="919"/>
        <end position="956"/>
    </location>
</feature>
<feature type="compositionally biased region" description="Low complexity" evidence="1">
    <location>
        <begin position="482"/>
        <end position="499"/>
    </location>
</feature>
<feature type="compositionally biased region" description="Basic and acidic residues" evidence="1">
    <location>
        <begin position="2082"/>
        <end position="2099"/>
    </location>
</feature>
<feature type="compositionally biased region" description="Basic and acidic residues" evidence="1">
    <location>
        <begin position="2433"/>
        <end position="2448"/>
    </location>
</feature>
<feature type="compositionally biased region" description="Low complexity" evidence="1">
    <location>
        <begin position="240"/>
        <end position="264"/>
    </location>
</feature>
<feature type="compositionally biased region" description="Basic and acidic residues" evidence="1">
    <location>
        <begin position="1146"/>
        <end position="1182"/>
    </location>
</feature>
<feature type="compositionally biased region" description="Polar residues" evidence="1">
    <location>
        <begin position="2252"/>
        <end position="2267"/>
    </location>
</feature>
<feature type="compositionally biased region" description="Polar residues" evidence="1">
    <location>
        <begin position="1800"/>
        <end position="1833"/>
    </location>
</feature>
<dbReference type="Proteomes" id="UP001470230">
    <property type="component" value="Unassembled WGS sequence"/>
</dbReference>
<feature type="compositionally biased region" description="Low complexity" evidence="1">
    <location>
        <begin position="821"/>
        <end position="836"/>
    </location>
</feature>
<feature type="compositionally biased region" description="Polar residues" evidence="1">
    <location>
        <begin position="1414"/>
        <end position="1423"/>
    </location>
</feature>
<feature type="compositionally biased region" description="Basic and acidic residues" evidence="1">
    <location>
        <begin position="1772"/>
        <end position="1783"/>
    </location>
</feature>
<feature type="compositionally biased region" description="Polar residues" evidence="1">
    <location>
        <begin position="403"/>
        <end position="454"/>
    </location>
</feature>
<organism evidence="2 3">
    <name type="scientific">Tritrichomonas musculus</name>
    <dbReference type="NCBI Taxonomy" id="1915356"/>
    <lineage>
        <taxon>Eukaryota</taxon>
        <taxon>Metamonada</taxon>
        <taxon>Parabasalia</taxon>
        <taxon>Tritrichomonadida</taxon>
        <taxon>Tritrichomonadidae</taxon>
        <taxon>Tritrichomonas</taxon>
    </lineage>
</organism>
<gene>
    <name evidence="2" type="ORF">M9Y10_025692</name>
</gene>
<feature type="compositionally biased region" description="Low complexity" evidence="1">
    <location>
        <begin position="1451"/>
        <end position="1463"/>
    </location>
</feature>
<feature type="compositionally biased region" description="Acidic residues" evidence="1">
    <location>
        <begin position="1504"/>
        <end position="1514"/>
    </location>
</feature>
<feature type="compositionally biased region" description="Polar residues" evidence="1">
    <location>
        <begin position="2149"/>
        <end position="2167"/>
    </location>
</feature>
<feature type="compositionally biased region" description="Basic and acidic residues" evidence="1">
    <location>
        <begin position="1285"/>
        <end position="1305"/>
    </location>
</feature>
<feature type="region of interest" description="Disordered" evidence="1">
    <location>
        <begin position="651"/>
        <end position="680"/>
    </location>
</feature>
<feature type="compositionally biased region" description="Basic and acidic residues" evidence="1">
    <location>
        <begin position="1985"/>
        <end position="2007"/>
    </location>
</feature>
<feature type="compositionally biased region" description="Basic and acidic residues" evidence="1">
    <location>
        <begin position="1742"/>
        <end position="1757"/>
    </location>
</feature>
<feature type="compositionally biased region" description="Polar residues" evidence="1">
    <location>
        <begin position="837"/>
        <end position="853"/>
    </location>
</feature>
<feature type="compositionally biased region" description="Polar residues" evidence="1">
    <location>
        <begin position="593"/>
        <end position="602"/>
    </location>
</feature>
<feature type="compositionally biased region" description="Low complexity" evidence="1">
    <location>
        <begin position="877"/>
        <end position="887"/>
    </location>
</feature>
<sequence>MHFPERAVNQIVESRAQEKNYERHINNIQTARPCIDISHPNVALHIEKAQKLKKKTREIVQNKRDKIYAKIPKSVEQQNMIANKFSNGSKNGFTDDSYLMQSYSLTLEEDHAITTRKNWIEEIKNATYCNQNKKINDTGYSPQKNQSGSISDNKYRYRYFNNNCVYCFVAKNDIEEEEREKKEFELKYPDPEPTSSDIFFSDYSSSQNKEEIDIESKKEFDSEDAVIKELVNQRFERIKSMNSSRSRTSESNNANNKNINQNDSDNYKERKKIDQKYMKFNSHYRHEKKSPIKSVSINHNLQNNQEETNSKASNEFVFQNDDFYKFTSPPIISVPINQKNKASSPQNNSNAAIIEEEEEDLGDDHFQLPKLNFSNSNQFTNGKRKIADENNLTQINRKDDFSPKNSNKKISSQPDSENNTFSTPKNLKQSPLKQNNNSDDLSPVLSPSTNQNLNENDKSEQLTLPSLNINTPIKPPQLVNDSTQTPPLLSSSSLSPQTPIVIGSPMNLEQLKKYPEFLSTESDSTPQHEITQTPQLTQQNSNLNFDSCNMSSQASFDAFSPMSQNISILTSTNFTTHQDNKNDDDKNSSNNNTIQMNKNNSPTDEKIADSVLSKEGLTINDNQKNLNSQPTTNSSNDQQNEKLIDLYDKQDKNSNDNELTKTDNNQQNENSENNKPKEDIINSNKNQLKESSINSNDDLFFSDESQQNIISNKSKENQPNSSENKPNEDPMNSVDNQPNSNEDSFVPKENPPKENISTNILINSSNPTSIADQKQKDPTNNAKGSLDRDNSSFFDGSSSRLFSSSSSPRQQERPDSRQNKPKTPQDQLQQQDTNQQESLSPPHISQQNGTFKDQQQQNSPSQQQNSPSQQQKEEKIQNQNPQDQPQNLDKIQNKQQENENKKENDENQLSVVFENSASPIKQKRRHHHSHHHHHIHRNEPINSPKTPNSQSSRASLAKYEVEAIQRLPTGELYSKTDRIEKPIKTLDENGDPLPKDQTLLVRPHSPKRHISVPDHLPRSRKSRSKPEEISLFENDVGYEVPDGFVEIKDEERESYIAKRITKKRKRFKKKKGVPPVLDYKEFIVNDFDYKIYMKGENTKGKNDDELQNEAINDFNELKKTRKRNAFFISDILSFDNKEVDPKVLEEEMKRENQSDSSYDEQKNQEEEENKNEKEEFIKEKGPKYQPFNHTQPISHSKPVSNVNDNDQIGQIIQNHVDALINVISEHSATEATSNNESKQAPLKKGKKKSRKAKKQAQKEDEIKQDKESNDELENMDESRNNQIIENDKGDSVQIEEESKEKKSENEWSCFTSSNKNNDIISKPQESNQTENQPEEKEEEEEDNSSNKNDDYWSFTDSQDPKRSQKNNKNNDSNDANISENESNKKKSLNNEAFEEEEDEANSIENVQVEVLSNEIESNKSLDNQENDQKGELSENESNTDDQLNSQKKSDISNSQNSSQINSDGNAKDINNSDENGTVNSNDKNNEEESNAVDDSIKSATNEESLFEEEEEDNNEIVFEKKSAGYTSNVSYEASINENKTEYSANNENIDSKSNKSEASSEINNVDIEKSDAKSKNEKDIEKSDSLNSNEDKEKSDAKSNNDIKSDALRDSANNEKSNSERSNDVSSHKSDALSDSANDKKSNTERSNDVSSHKSDALSDSANDKKSNTERSNDVSSHKSDALSDSANDKKSNTERSNDVSSHKSDALSDSANGKKSNSERSNNVSSHKSDALSDSANGKKSNTERSNDVSSHKSDALSDSANCKKSNSEMINHEEGKEKSNNGDDNNASDYSKDAGSLNEPNSARSNASLQSNESSISTHNSKISQNSLNNESKSISSEKNSKKSRSKSRHSSSIRSHHSASSIRSKSDNKARNHQKVDKNDSGIENAGKNKEGQPSIIFSQIATSLLNDSKTTVSNELPTEMTISFEVIDNGIIENKTNSSEAKRNQVKKMPIENNNKEEEEGQIENENDNQKEAENSQIESENQKETENDKIENESENHKETENGQKSANLNDHDTAIEEEEEEDNYYESFYDNSSEPATQSGNLESVSEIMDKSRVGLNENNKDEIVLSTEEYFKSQIHGEDEKASSEFTKEDSFHFQSQASKSNDLKEYGDLLNRNKHILKQNKRRRRQKAKDNPFLNMPYRILSQSPSSPLSTNVHSTQQTENNNEEVVKRRRRKTKHKKVQPNQENSELIESICTSQIDSEKVESNQIDSEKVKSSQINSEKVESKQIDSENVESNQIDSEKVKSSQINSEKVESSQINSKKVESSQIDSEKVKSDEIDSEKVESDEIISEKVESSQIDSEKVESDKVDSEKVKFNQIDSAKIDSDKSKGNSKRRKSSRFDPNHKKLNKDESDKIKSNETDSEKVKSVHNQEEEKPTENQLTFTSNIIAVSLLPATSSGHSSGPEKKSQKPAQKPKQLVQSVPLHIDSKVVKSTSKEKEEPSEVPPDSKVVPLIPLDEDDILPIDDDIYTAANKRQHFFEMQKNSNEAVSIPPTPVKDAQVEEEEEAKSLTSTEINHYEQTETSEAPEDQQAPMTTQKVSSIKDRNKSPRKKTKSANKPLKVVNESDGIQVIGDSPLRQKNGGKLEKIAEQFLKAKVVSPSKMSVNDNVADFDISLAPTEHRNEMSKKIYYRDLLNDEITPIANFPALAQMSHMNRVIRESTPRKVFKADQQTPVPNSSLASPTPSRNRNRKTENRGRKSPGQTTVVRWIP</sequence>
<feature type="region of interest" description="Disordered" evidence="1">
    <location>
        <begin position="182"/>
        <end position="218"/>
    </location>
</feature>
<feature type="region of interest" description="Disordered" evidence="1">
    <location>
        <begin position="2082"/>
        <end position="2461"/>
    </location>
</feature>
<feature type="compositionally biased region" description="Basic residues" evidence="1">
    <location>
        <begin position="921"/>
        <end position="936"/>
    </location>
</feature>
<feature type="compositionally biased region" description="Acidic residues" evidence="1">
    <location>
        <begin position="1392"/>
        <end position="1401"/>
    </location>
</feature>
<feature type="compositionally biased region" description="Polar residues" evidence="1">
    <location>
        <begin position="1758"/>
        <end position="1771"/>
    </location>
</feature>
<feature type="compositionally biased region" description="Basic residues" evidence="1">
    <location>
        <begin position="1241"/>
        <end position="1255"/>
    </location>
</feature>
<feature type="compositionally biased region" description="Basic and acidic residues" evidence="1">
    <location>
        <begin position="1256"/>
        <end position="1269"/>
    </location>
</feature>
<feature type="compositionally biased region" description="Polar residues" evidence="1">
    <location>
        <begin position="372"/>
        <end position="381"/>
    </location>
</feature>
<feature type="region of interest" description="Disordered" evidence="1">
    <location>
        <begin position="2489"/>
        <end position="2569"/>
    </location>
</feature>
<feature type="compositionally biased region" description="Basic and acidic residues" evidence="1">
    <location>
        <begin position="2268"/>
        <end position="2321"/>
    </location>
</feature>
<feature type="compositionally biased region" description="Basic residues" evidence="1">
    <location>
        <begin position="2120"/>
        <end position="2135"/>
    </location>
</feature>
<dbReference type="EMBL" id="JAPFFF010000037">
    <property type="protein sequence ID" value="KAK8842826.1"/>
    <property type="molecule type" value="Genomic_DNA"/>
</dbReference>
<feature type="compositionally biased region" description="Polar residues" evidence="1">
    <location>
        <begin position="940"/>
        <end position="954"/>
    </location>
</feature>
<feature type="compositionally biased region" description="Basic and acidic residues" evidence="1">
    <location>
        <begin position="578"/>
        <end position="587"/>
    </location>
</feature>
<feature type="region of interest" description="Disordered" evidence="1">
    <location>
        <begin position="2673"/>
        <end position="2718"/>
    </location>
</feature>
<feature type="compositionally biased region" description="Polar residues" evidence="1">
    <location>
        <begin position="2188"/>
        <end position="2205"/>
    </location>
</feature>
<proteinExistence type="predicted"/>
<feature type="region of interest" description="Disordered" evidence="1">
    <location>
        <begin position="371"/>
        <end position="501"/>
    </location>
</feature>
<feature type="compositionally biased region" description="Polar residues" evidence="1">
    <location>
        <begin position="1468"/>
        <end position="1478"/>
    </location>
</feature>
<feature type="compositionally biased region" description="Polar residues" evidence="1">
    <location>
        <begin position="461"/>
        <end position="471"/>
    </location>
</feature>
<feature type="region of interest" description="Disordered" evidence="1">
    <location>
        <begin position="1916"/>
        <end position="2052"/>
    </location>
</feature>
<feature type="compositionally biased region" description="Basic and acidic residues" evidence="1">
    <location>
        <begin position="1566"/>
        <end position="1707"/>
    </location>
</feature>
<feature type="compositionally biased region" description="Basic and acidic residues" evidence="1">
    <location>
        <begin position="1867"/>
        <end position="1894"/>
    </location>
</feature>
<feature type="compositionally biased region" description="Basic residues" evidence="1">
    <location>
        <begin position="2176"/>
        <end position="2187"/>
    </location>
</feature>
<feature type="region of interest" description="Disordered" evidence="1">
    <location>
        <begin position="1146"/>
        <end position="1204"/>
    </location>
</feature>
<feature type="compositionally biased region" description="Polar residues" evidence="1">
    <location>
        <begin position="711"/>
        <end position="724"/>
    </location>
</feature>
<feature type="region of interest" description="Disordered" evidence="1">
    <location>
        <begin position="239"/>
        <end position="269"/>
    </location>
</feature>
<feature type="compositionally biased region" description="Acidic residues" evidence="1">
    <location>
        <begin position="2021"/>
        <end position="2030"/>
    </location>
</feature>
<feature type="region of interest" description="Disordered" evidence="1">
    <location>
        <begin position="1227"/>
        <end position="1898"/>
    </location>
</feature>
<feature type="compositionally biased region" description="Polar residues" evidence="1">
    <location>
        <begin position="1227"/>
        <end position="1238"/>
    </location>
</feature>
<feature type="region of interest" description="Disordered" evidence="1">
    <location>
        <begin position="983"/>
        <end position="1028"/>
    </location>
</feature>
<feature type="compositionally biased region" description="Polar residues" evidence="1">
    <location>
        <begin position="2385"/>
        <end position="2408"/>
    </location>
</feature>
<feature type="compositionally biased region" description="Basic and acidic residues" evidence="1">
    <location>
        <begin position="208"/>
        <end position="218"/>
    </location>
</feature>
<feature type="region of interest" description="Disordered" evidence="1">
    <location>
        <begin position="618"/>
        <end position="639"/>
    </location>
</feature>
<feature type="region of interest" description="Disordered" evidence="1">
    <location>
        <begin position="573"/>
        <end position="605"/>
    </location>
</feature>
<feature type="compositionally biased region" description="Polar residues" evidence="1">
    <location>
        <begin position="619"/>
        <end position="638"/>
    </location>
</feature>
<feature type="compositionally biased region" description="Basic and acidic residues" evidence="1">
    <location>
        <begin position="2345"/>
        <end position="2384"/>
    </location>
</feature>
<feature type="compositionally biased region" description="Polar residues" evidence="1">
    <location>
        <begin position="2035"/>
        <end position="2050"/>
    </location>
</feature>
<feature type="compositionally biased region" description="Polar residues" evidence="1">
    <location>
        <begin position="1187"/>
        <end position="1204"/>
    </location>
</feature>
<feature type="compositionally biased region" description="Low complexity" evidence="1">
    <location>
        <begin position="2452"/>
        <end position="2461"/>
    </location>
</feature>
<feature type="compositionally biased region" description="Acidic residues" evidence="1">
    <location>
        <begin position="1961"/>
        <end position="1971"/>
    </location>
</feature>
<evidence type="ECO:0000313" key="3">
    <source>
        <dbReference type="Proteomes" id="UP001470230"/>
    </source>
</evidence>
<feature type="compositionally biased region" description="Low complexity" evidence="1">
    <location>
        <begin position="1366"/>
        <end position="1380"/>
    </location>
</feature>
<feature type="compositionally biased region" description="Low complexity" evidence="1">
    <location>
        <begin position="755"/>
        <end position="770"/>
    </location>
</feature>
<feature type="compositionally biased region" description="Low complexity" evidence="1">
    <location>
        <begin position="195"/>
        <end position="206"/>
    </location>
</feature>
<feature type="compositionally biased region" description="Polar residues" evidence="1">
    <location>
        <begin position="1708"/>
        <end position="1741"/>
    </location>
</feature>